<keyword evidence="3 8" id="KW-0812">Transmembrane</keyword>
<proteinExistence type="inferred from homology"/>
<comment type="similarity">
    <text evidence="2">Belongs to the fatty acid desaturase type 1 family.</text>
</comment>
<dbReference type="CDD" id="cd03506">
    <property type="entry name" value="Delta6-FADS-like"/>
    <property type="match status" value="1"/>
</dbReference>
<dbReference type="AlphaFoldDB" id="A0A6B2L8W4"/>
<evidence type="ECO:0000256" key="4">
    <source>
        <dbReference type="ARBA" id="ARBA00022989"/>
    </source>
</evidence>
<keyword evidence="4 8" id="KW-1133">Transmembrane helix</keyword>
<sequence>MGAVLFGIGYQQMGWLGHDACHHGLTSNRKFNNFLGYVFGNLVSGFSVNWWKDRHNTHHAITNVLESDPDVDNLPLFVWSELEVPKWKLWPGMARTIIPYQHLYFVPWTVTLKLIWCLQSAFFVRNLELQNKSYMKSLPAERLLLVLHYILLFFVLRLTPSFGAAVLFYLISEFIGGAGIALIVFMNHYSLEQIEKDKALTTDFLGLQLLGTKNINPGIFMDWFAGGLNYQVEHHLFPTIPRHNLSKVKPLVEKFCKDNDLPYQSETYYGCISAVLSKLRAVAGVYNKATEKRQQK</sequence>
<protein>
    <recommendedName>
        <fullName evidence="9">Fatty acid desaturase domain-containing protein</fullName>
    </recommendedName>
</protein>
<comment type="subcellular location">
    <subcellularLocation>
        <location evidence="1">Membrane</location>
        <topology evidence="1">Multi-pass membrane protein</topology>
    </subcellularLocation>
</comment>
<dbReference type="Pfam" id="PF00487">
    <property type="entry name" value="FA_desaturase"/>
    <property type="match status" value="1"/>
</dbReference>
<evidence type="ECO:0000256" key="1">
    <source>
        <dbReference type="ARBA" id="ARBA00004141"/>
    </source>
</evidence>
<dbReference type="GO" id="GO:0006629">
    <property type="term" value="P:lipid metabolic process"/>
    <property type="evidence" value="ECO:0007669"/>
    <property type="project" value="UniProtKB-KW"/>
</dbReference>
<feature type="transmembrane region" description="Helical" evidence="8">
    <location>
        <begin position="103"/>
        <end position="123"/>
    </location>
</feature>
<dbReference type="GO" id="GO:0016717">
    <property type="term" value="F:oxidoreductase activity, acting on paired donors, with oxidation of a pair of donors resulting in the reduction of molecular oxygen to two molecules of water"/>
    <property type="evidence" value="ECO:0007669"/>
    <property type="project" value="TreeGrafter"/>
</dbReference>
<evidence type="ECO:0000256" key="8">
    <source>
        <dbReference type="SAM" id="Phobius"/>
    </source>
</evidence>
<evidence type="ECO:0000313" key="10">
    <source>
        <dbReference type="EMBL" id="NDV33416.1"/>
    </source>
</evidence>
<feature type="transmembrane region" description="Helical" evidence="8">
    <location>
        <begin position="34"/>
        <end position="51"/>
    </location>
</feature>
<feature type="transmembrane region" description="Helical" evidence="8">
    <location>
        <begin position="166"/>
        <end position="186"/>
    </location>
</feature>
<keyword evidence="6" id="KW-0443">Lipid metabolism</keyword>
<dbReference type="InterPro" id="IPR012171">
    <property type="entry name" value="Fatty_acid_desaturase"/>
</dbReference>
<evidence type="ECO:0000256" key="2">
    <source>
        <dbReference type="ARBA" id="ARBA00009295"/>
    </source>
</evidence>
<dbReference type="EMBL" id="GIBP01004447">
    <property type="protein sequence ID" value="NDV33416.1"/>
    <property type="molecule type" value="Transcribed_RNA"/>
</dbReference>
<name>A0A6B2L8W4_9EUKA</name>
<evidence type="ECO:0000256" key="3">
    <source>
        <dbReference type="ARBA" id="ARBA00022692"/>
    </source>
</evidence>
<keyword evidence="7 8" id="KW-0472">Membrane</keyword>
<dbReference type="PANTHER" id="PTHR19353:SF88">
    <property type="entry name" value="DELTA(5) FATTY ACID DESATURASE FAT-4"/>
    <property type="match status" value="1"/>
</dbReference>
<dbReference type="PANTHER" id="PTHR19353">
    <property type="entry name" value="FATTY ACID DESATURASE 2"/>
    <property type="match status" value="1"/>
</dbReference>
<evidence type="ECO:0000259" key="9">
    <source>
        <dbReference type="Pfam" id="PF00487"/>
    </source>
</evidence>
<dbReference type="InterPro" id="IPR005804">
    <property type="entry name" value="FA_desaturase_dom"/>
</dbReference>
<accession>A0A6B2L8W4</accession>
<organism evidence="10">
    <name type="scientific">Arcella intermedia</name>
    <dbReference type="NCBI Taxonomy" id="1963864"/>
    <lineage>
        <taxon>Eukaryota</taxon>
        <taxon>Amoebozoa</taxon>
        <taxon>Tubulinea</taxon>
        <taxon>Elardia</taxon>
        <taxon>Arcellinida</taxon>
        <taxon>Sphaerothecina</taxon>
        <taxon>Arcellidae</taxon>
        <taxon>Arcella</taxon>
    </lineage>
</organism>
<evidence type="ECO:0000256" key="5">
    <source>
        <dbReference type="ARBA" id="ARBA00023002"/>
    </source>
</evidence>
<reference evidence="10" key="1">
    <citation type="journal article" date="2020" name="J. Eukaryot. Microbiol.">
        <title>De novo Sequencing, Assembly and Annotation of the Transcriptome for the Free-Living Testate Amoeba Arcella intermedia.</title>
        <authorList>
            <person name="Ribeiro G.M."/>
            <person name="Porfirio-Sousa A.L."/>
            <person name="Maurer-Alcala X.X."/>
            <person name="Katz L.A."/>
            <person name="Lahr D.J.G."/>
        </authorList>
    </citation>
    <scope>NUCLEOTIDE SEQUENCE</scope>
</reference>
<evidence type="ECO:0000256" key="6">
    <source>
        <dbReference type="ARBA" id="ARBA00023098"/>
    </source>
</evidence>
<feature type="transmembrane region" description="Helical" evidence="8">
    <location>
        <begin position="143"/>
        <end position="160"/>
    </location>
</feature>
<keyword evidence="5" id="KW-0560">Oxidoreductase</keyword>
<feature type="domain" description="Fatty acid desaturase" evidence="9">
    <location>
        <begin position="3"/>
        <end position="265"/>
    </location>
</feature>
<evidence type="ECO:0000256" key="7">
    <source>
        <dbReference type="ARBA" id="ARBA00023136"/>
    </source>
</evidence>
<dbReference type="GO" id="GO:0016020">
    <property type="term" value="C:membrane"/>
    <property type="evidence" value="ECO:0007669"/>
    <property type="project" value="UniProtKB-SubCell"/>
</dbReference>